<dbReference type="Proteomes" id="UP000714275">
    <property type="component" value="Unassembled WGS sequence"/>
</dbReference>
<sequence>MSTPVPHGHNQVHPAALPDQSGAVPTSAEARAKCRIAALEEQLETIKQDSGTKQRFATSPLLDLCFLLIEPRRKTTYYIAQGRVIRCMVVLYTSLEDLITENDRRYEELPESNTVEQDHVQRGYITFTQVLPWLHGKLAELDVDDCEDMQKKEQTWPAEMTLPYSKTSLRHGSIKTFARHPYLGLMTNSRCGFVHDVCGRLLCPAEWDWDNNLVKAGIHDRMSEYISFGKLLANLLACSSQRFWFRPSKLYSPLQSSAKEADGDGDGADILENNQARPDGS</sequence>
<accession>A0A9P6ZZP2</accession>
<dbReference type="InterPro" id="IPR046521">
    <property type="entry name" value="DUF6698"/>
</dbReference>
<reference evidence="2" key="1">
    <citation type="journal article" date="2020" name="New Phytol.">
        <title>Comparative genomics reveals dynamic genome evolution in host specialist ectomycorrhizal fungi.</title>
        <authorList>
            <person name="Lofgren L.A."/>
            <person name="Nguyen N.H."/>
            <person name="Vilgalys R."/>
            <person name="Ruytinx J."/>
            <person name="Liao H.L."/>
            <person name="Branco S."/>
            <person name="Kuo A."/>
            <person name="LaButti K."/>
            <person name="Lipzen A."/>
            <person name="Andreopoulos W."/>
            <person name="Pangilinan J."/>
            <person name="Riley R."/>
            <person name="Hundley H."/>
            <person name="Na H."/>
            <person name="Barry K."/>
            <person name="Grigoriev I.V."/>
            <person name="Stajich J.E."/>
            <person name="Kennedy P.G."/>
        </authorList>
    </citation>
    <scope>NUCLEOTIDE SEQUENCE</scope>
    <source>
        <strain evidence="2">DOB743</strain>
    </source>
</reference>
<evidence type="ECO:0000256" key="1">
    <source>
        <dbReference type="SAM" id="MobiDB-lite"/>
    </source>
</evidence>
<organism evidence="2 3">
    <name type="scientific">Suillus placidus</name>
    <dbReference type="NCBI Taxonomy" id="48579"/>
    <lineage>
        <taxon>Eukaryota</taxon>
        <taxon>Fungi</taxon>
        <taxon>Dikarya</taxon>
        <taxon>Basidiomycota</taxon>
        <taxon>Agaricomycotina</taxon>
        <taxon>Agaricomycetes</taxon>
        <taxon>Agaricomycetidae</taxon>
        <taxon>Boletales</taxon>
        <taxon>Suillineae</taxon>
        <taxon>Suillaceae</taxon>
        <taxon>Suillus</taxon>
    </lineage>
</organism>
<feature type="compositionally biased region" description="Polar residues" evidence="1">
    <location>
        <begin position="272"/>
        <end position="281"/>
    </location>
</feature>
<dbReference type="EMBL" id="JABBWD010000011">
    <property type="protein sequence ID" value="KAG1779779.1"/>
    <property type="molecule type" value="Genomic_DNA"/>
</dbReference>
<keyword evidence="3" id="KW-1185">Reference proteome</keyword>
<dbReference type="Pfam" id="PF20414">
    <property type="entry name" value="DUF6698"/>
    <property type="match status" value="1"/>
</dbReference>
<evidence type="ECO:0000313" key="3">
    <source>
        <dbReference type="Proteomes" id="UP000714275"/>
    </source>
</evidence>
<dbReference type="AlphaFoldDB" id="A0A9P6ZZP2"/>
<gene>
    <name evidence="2" type="ORF">EV702DRAFT_1195138</name>
</gene>
<protein>
    <submittedName>
        <fullName evidence="2">Uncharacterized protein</fullName>
    </submittedName>
</protein>
<name>A0A9P6ZZP2_9AGAM</name>
<evidence type="ECO:0000313" key="2">
    <source>
        <dbReference type="EMBL" id="KAG1779779.1"/>
    </source>
</evidence>
<feature type="region of interest" description="Disordered" evidence="1">
    <location>
        <begin position="256"/>
        <end position="281"/>
    </location>
</feature>
<proteinExistence type="predicted"/>
<dbReference type="OrthoDB" id="2662502at2759"/>
<feature type="region of interest" description="Disordered" evidence="1">
    <location>
        <begin position="1"/>
        <end position="24"/>
    </location>
</feature>
<comment type="caution">
    <text evidence="2">The sequence shown here is derived from an EMBL/GenBank/DDBJ whole genome shotgun (WGS) entry which is preliminary data.</text>
</comment>